<reference evidence="1 2" key="1">
    <citation type="journal article" date="2019" name="Nat. Ecol. Evol.">
        <title>Megaphylogeny resolves global patterns of mushroom evolution.</title>
        <authorList>
            <person name="Varga T."/>
            <person name="Krizsan K."/>
            <person name="Foldi C."/>
            <person name="Dima B."/>
            <person name="Sanchez-Garcia M."/>
            <person name="Sanchez-Ramirez S."/>
            <person name="Szollosi G.J."/>
            <person name="Szarkandi J.G."/>
            <person name="Papp V."/>
            <person name="Albert L."/>
            <person name="Andreopoulos W."/>
            <person name="Angelini C."/>
            <person name="Antonin V."/>
            <person name="Barry K.W."/>
            <person name="Bougher N.L."/>
            <person name="Buchanan P."/>
            <person name="Buyck B."/>
            <person name="Bense V."/>
            <person name="Catcheside P."/>
            <person name="Chovatia M."/>
            <person name="Cooper J."/>
            <person name="Damon W."/>
            <person name="Desjardin D."/>
            <person name="Finy P."/>
            <person name="Geml J."/>
            <person name="Haridas S."/>
            <person name="Hughes K."/>
            <person name="Justo A."/>
            <person name="Karasinski D."/>
            <person name="Kautmanova I."/>
            <person name="Kiss B."/>
            <person name="Kocsube S."/>
            <person name="Kotiranta H."/>
            <person name="LaButti K.M."/>
            <person name="Lechner B.E."/>
            <person name="Liimatainen K."/>
            <person name="Lipzen A."/>
            <person name="Lukacs Z."/>
            <person name="Mihaltcheva S."/>
            <person name="Morgado L.N."/>
            <person name="Niskanen T."/>
            <person name="Noordeloos M.E."/>
            <person name="Ohm R.A."/>
            <person name="Ortiz-Santana B."/>
            <person name="Ovrebo C."/>
            <person name="Racz N."/>
            <person name="Riley R."/>
            <person name="Savchenko A."/>
            <person name="Shiryaev A."/>
            <person name="Soop K."/>
            <person name="Spirin V."/>
            <person name="Szebenyi C."/>
            <person name="Tomsovsky M."/>
            <person name="Tulloss R.E."/>
            <person name="Uehling J."/>
            <person name="Grigoriev I.V."/>
            <person name="Vagvolgyi C."/>
            <person name="Papp T."/>
            <person name="Martin F.M."/>
            <person name="Miettinen O."/>
            <person name="Hibbett D.S."/>
            <person name="Nagy L.G."/>
        </authorList>
    </citation>
    <scope>NUCLEOTIDE SEQUENCE [LARGE SCALE GENOMIC DNA]</scope>
    <source>
        <strain evidence="1 2">HHB13444</strain>
    </source>
</reference>
<name>A0A5C3PG18_9APHY</name>
<accession>A0A5C3PG18</accession>
<proteinExistence type="predicted"/>
<keyword evidence="2" id="KW-1185">Reference proteome</keyword>
<dbReference type="Proteomes" id="UP000308197">
    <property type="component" value="Unassembled WGS sequence"/>
</dbReference>
<dbReference type="EMBL" id="ML211108">
    <property type="protein sequence ID" value="TFK88536.1"/>
    <property type="molecule type" value="Genomic_DNA"/>
</dbReference>
<dbReference type="AlphaFoldDB" id="A0A5C3PG18"/>
<evidence type="ECO:0000313" key="1">
    <source>
        <dbReference type="EMBL" id="TFK88536.1"/>
    </source>
</evidence>
<dbReference type="InParanoid" id="A0A5C3PG18"/>
<protein>
    <submittedName>
        <fullName evidence="1">Uncharacterized protein</fullName>
    </submittedName>
</protein>
<gene>
    <name evidence="1" type="ORF">K466DRAFT_67128</name>
</gene>
<sequence>MEDALRRRAPALEAGASRCRYASCSHLGRELGESGIATRYEPAKWSFRRNVAVCSWSLDSRSRCVASRWPSAAWSMSMSLVAQTIIAGTGRGGRGNSDCGLAGPCALCERMTSVKHGSSLRSPLPLIPFRVSLSARGTGPPTFNIGIHNTCYI</sequence>
<evidence type="ECO:0000313" key="2">
    <source>
        <dbReference type="Proteomes" id="UP000308197"/>
    </source>
</evidence>
<organism evidence="1 2">
    <name type="scientific">Polyporus arcularius HHB13444</name>
    <dbReference type="NCBI Taxonomy" id="1314778"/>
    <lineage>
        <taxon>Eukaryota</taxon>
        <taxon>Fungi</taxon>
        <taxon>Dikarya</taxon>
        <taxon>Basidiomycota</taxon>
        <taxon>Agaricomycotina</taxon>
        <taxon>Agaricomycetes</taxon>
        <taxon>Polyporales</taxon>
        <taxon>Polyporaceae</taxon>
        <taxon>Polyporus</taxon>
    </lineage>
</organism>